<dbReference type="SUPFAM" id="SSF109604">
    <property type="entry name" value="HD-domain/PDEase-like"/>
    <property type="match status" value="1"/>
</dbReference>
<proteinExistence type="predicted"/>
<dbReference type="Proteomes" id="UP000269396">
    <property type="component" value="Unassembled WGS sequence"/>
</dbReference>
<sequence length="77" mass="8871">MILETDQALMDRERSNELPKLQVSFIDSICMPIYEAIVQVSPNFEPLLKGCKRNRTCWLILSENGEVDHSLYGLNDE</sequence>
<evidence type="ECO:0000313" key="2">
    <source>
        <dbReference type="Proteomes" id="UP000269396"/>
    </source>
</evidence>
<dbReference type="GO" id="GO:0007165">
    <property type="term" value="P:signal transduction"/>
    <property type="evidence" value="ECO:0007669"/>
    <property type="project" value="InterPro"/>
</dbReference>
<protein>
    <submittedName>
        <fullName evidence="1">Uncharacterized protein</fullName>
    </submittedName>
</protein>
<reference evidence="1 2" key="1">
    <citation type="submission" date="2018-11" db="EMBL/GenBank/DDBJ databases">
        <authorList>
            <consortium name="Pathogen Informatics"/>
        </authorList>
    </citation>
    <scope>NUCLEOTIDE SEQUENCE [LARGE SCALE GENOMIC DNA]</scope>
    <source>
        <strain>Denwood</strain>
        <strain evidence="2">Zambia</strain>
    </source>
</reference>
<accession>A0A183Q2V7</accession>
<dbReference type="GO" id="GO:0004114">
    <property type="term" value="F:3',5'-cyclic-nucleotide phosphodiesterase activity"/>
    <property type="evidence" value="ECO:0007669"/>
    <property type="project" value="InterPro"/>
</dbReference>
<dbReference type="EMBL" id="UZAL01045785">
    <property type="protein sequence ID" value="VDP83726.1"/>
    <property type="molecule type" value="Genomic_DNA"/>
</dbReference>
<gene>
    <name evidence="1" type="ORF">SMTD_LOCUS20943</name>
</gene>
<dbReference type="AlphaFoldDB" id="A0A183Q2V7"/>
<dbReference type="PANTHER" id="PTHR11347">
    <property type="entry name" value="CYCLIC NUCLEOTIDE PHOSPHODIESTERASE"/>
    <property type="match status" value="1"/>
</dbReference>
<dbReference type="PROSITE" id="PS51845">
    <property type="entry name" value="PDEASE_I_2"/>
    <property type="match status" value="1"/>
</dbReference>
<dbReference type="STRING" id="31246.A0A183Q2V7"/>
<evidence type="ECO:0000313" key="1">
    <source>
        <dbReference type="EMBL" id="VDP83726.1"/>
    </source>
</evidence>
<organism evidence="1 2">
    <name type="scientific">Schistosoma mattheei</name>
    <dbReference type="NCBI Taxonomy" id="31246"/>
    <lineage>
        <taxon>Eukaryota</taxon>
        <taxon>Metazoa</taxon>
        <taxon>Spiralia</taxon>
        <taxon>Lophotrochozoa</taxon>
        <taxon>Platyhelminthes</taxon>
        <taxon>Trematoda</taxon>
        <taxon>Digenea</taxon>
        <taxon>Strigeidida</taxon>
        <taxon>Schistosomatoidea</taxon>
        <taxon>Schistosomatidae</taxon>
        <taxon>Schistosoma</taxon>
    </lineage>
</organism>
<dbReference type="InterPro" id="IPR036971">
    <property type="entry name" value="PDEase_catalytic_dom_sf"/>
</dbReference>
<dbReference type="InterPro" id="IPR002073">
    <property type="entry name" value="PDEase_catalytic_dom"/>
</dbReference>
<keyword evidence="2" id="KW-1185">Reference proteome</keyword>
<dbReference type="Gene3D" id="1.10.1300.10">
    <property type="entry name" value="3'5'-cyclic nucleotide phosphodiesterase, catalytic domain"/>
    <property type="match status" value="1"/>
</dbReference>
<name>A0A183Q2V7_9TREM</name>
<dbReference type="Pfam" id="PF00233">
    <property type="entry name" value="PDEase_I"/>
    <property type="match status" value="1"/>
</dbReference>
<feature type="non-terminal residue" evidence="1">
    <location>
        <position position="77"/>
    </location>
</feature>